<evidence type="ECO:0000256" key="1">
    <source>
        <dbReference type="SAM" id="MobiDB-lite"/>
    </source>
</evidence>
<accession>A0A6V7NXM4</accession>
<feature type="compositionally biased region" description="Polar residues" evidence="1">
    <location>
        <begin position="267"/>
        <end position="285"/>
    </location>
</feature>
<feature type="region of interest" description="Disordered" evidence="1">
    <location>
        <begin position="83"/>
        <end position="106"/>
    </location>
</feature>
<evidence type="ECO:0000259" key="2">
    <source>
        <dbReference type="Pfam" id="PF13963"/>
    </source>
</evidence>
<gene>
    <name evidence="3" type="ORF">CB5_LOCUS6564</name>
</gene>
<dbReference type="InterPro" id="IPR029480">
    <property type="entry name" value="Transpos_assoc"/>
</dbReference>
<proteinExistence type="predicted"/>
<dbReference type="PANTHER" id="PTHR33144:SF25">
    <property type="entry name" value="DUF4216 DOMAIN-CONTAINING PROTEIN"/>
    <property type="match status" value="1"/>
</dbReference>
<name>A0A6V7NXM4_ANACO</name>
<dbReference type="AlphaFoldDB" id="A0A6V7NXM4"/>
<organism evidence="3">
    <name type="scientific">Ananas comosus var. bracteatus</name>
    <name type="common">red pineapple</name>
    <dbReference type="NCBI Taxonomy" id="296719"/>
    <lineage>
        <taxon>Eukaryota</taxon>
        <taxon>Viridiplantae</taxon>
        <taxon>Streptophyta</taxon>
        <taxon>Embryophyta</taxon>
        <taxon>Tracheophyta</taxon>
        <taxon>Spermatophyta</taxon>
        <taxon>Magnoliopsida</taxon>
        <taxon>Liliopsida</taxon>
        <taxon>Poales</taxon>
        <taxon>Bromeliaceae</taxon>
        <taxon>Bromelioideae</taxon>
        <taxon>Ananas</taxon>
    </lineage>
</organism>
<feature type="domain" description="Transposase-associated" evidence="2">
    <location>
        <begin position="2"/>
        <end position="38"/>
    </location>
</feature>
<feature type="region of interest" description="Disordered" evidence="1">
    <location>
        <begin position="253"/>
        <end position="285"/>
    </location>
</feature>
<dbReference type="Pfam" id="PF13963">
    <property type="entry name" value="Transpos_assoc"/>
    <property type="match status" value="1"/>
</dbReference>
<dbReference type="PANTHER" id="PTHR33144">
    <property type="entry name" value="OS10G0409366 PROTEIN-RELATED"/>
    <property type="match status" value="1"/>
</dbReference>
<reference evidence="3" key="1">
    <citation type="submission" date="2020-07" db="EMBL/GenBank/DDBJ databases">
        <authorList>
            <person name="Lin J."/>
        </authorList>
    </citation>
    <scope>NUCLEOTIDE SEQUENCE</scope>
</reference>
<protein>
    <recommendedName>
        <fullName evidence="2">Transposase-associated domain-containing protein</fullName>
    </recommendedName>
</protein>
<dbReference type="EMBL" id="LR862143">
    <property type="protein sequence ID" value="CAD1823353.1"/>
    <property type="molecule type" value="Genomic_DNA"/>
</dbReference>
<sequence>MPCLKCTNSYSWSKLVVRDHLLCNGISPNYNNWFFYGESAFGEASKGTSKIYNYEVPNVNANMHDMLSEVFQMDNQTLEEEVGGDDCFHESPSEGPDVQQSAQQSTEGMNEDARKFFTLLEDAELPLIHKDIIKRQKRGTRPSEAVINKIHIENFVDWFQSYVMNFDDGKDDRFTEKIKWIREGKGKEYELERDGLYGLYFWVGIVLEWPDQKVESKQLLSSLEIGSLLVTALTGSGILSMQDMAKRKLKVCSVEDDQGQPREEPSTQHPTQPQVSLSSHQPNATSHISVDDVDQIVDTEVEICVDDSSGSRKTRGVTRMSDVWNLPPEMRIFVKFNSFYQPVDTEGSVLHRFMGTIVRKPNLLPIDCFNWRKMDAKYKEYCWKILESKFSFPKDPRDSRTSEMIQRITMKKLGDLWRNF</sequence>
<evidence type="ECO:0000313" key="3">
    <source>
        <dbReference type="EMBL" id="CAD1823353.1"/>
    </source>
</evidence>